<dbReference type="InterPro" id="IPR050995">
    <property type="entry name" value="WD-F-box_domain-protein"/>
</dbReference>
<dbReference type="Pfam" id="PF00400">
    <property type="entry name" value="WD40"/>
    <property type="match status" value="5"/>
</dbReference>
<dbReference type="Gene3D" id="2.130.10.10">
    <property type="entry name" value="YVTN repeat-like/Quinoprotein amine dehydrogenase"/>
    <property type="match status" value="2"/>
</dbReference>
<dbReference type="InterPro" id="IPR036322">
    <property type="entry name" value="WD40_repeat_dom_sf"/>
</dbReference>
<dbReference type="CDD" id="cd00200">
    <property type="entry name" value="WD40"/>
    <property type="match status" value="1"/>
</dbReference>
<dbReference type="SMART" id="SM00256">
    <property type="entry name" value="FBOX"/>
    <property type="match status" value="1"/>
</dbReference>
<dbReference type="HOGENOM" id="CLU_000288_103_0_1"/>
<feature type="region of interest" description="Disordered" evidence="5">
    <location>
        <begin position="801"/>
        <end position="826"/>
    </location>
</feature>
<dbReference type="Gene3D" id="1.20.1280.50">
    <property type="match status" value="1"/>
</dbReference>
<dbReference type="Proteomes" id="UP000007796">
    <property type="component" value="Unassembled WGS sequence"/>
</dbReference>
<evidence type="ECO:0000256" key="1">
    <source>
        <dbReference type="ARBA" id="ARBA00007968"/>
    </source>
</evidence>
<evidence type="ECO:0000256" key="5">
    <source>
        <dbReference type="SAM" id="MobiDB-lite"/>
    </source>
</evidence>
<dbReference type="InterPro" id="IPR019775">
    <property type="entry name" value="WD40_repeat_CS"/>
</dbReference>
<dbReference type="PROSITE" id="PS50082">
    <property type="entry name" value="WD_REPEATS_2"/>
    <property type="match status" value="4"/>
</dbReference>
<evidence type="ECO:0000313" key="7">
    <source>
        <dbReference type="EMBL" id="EFX06250.1"/>
    </source>
</evidence>
<dbReference type="OrthoDB" id="19711at2759"/>
<dbReference type="SUPFAM" id="SSF81383">
    <property type="entry name" value="F-box domain"/>
    <property type="match status" value="1"/>
</dbReference>
<feature type="domain" description="F-box" evidence="6">
    <location>
        <begin position="93"/>
        <end position="139"/>
    </location>
</feature>
<dbReference type="GeneID" id="25980019"/>
<dbReference type="EMBL" id="GL629729">
    <property type="protein sequence ID" value="EFX06250.1"/>
    <property type="molecule type" value="Genomic_DNA"/>
</dbReference>
<evidence type="ECO:0000256" key="2">
    <source>
        <dbReference type="ARBA" id="ARBA00022574"/>
    </source>
</evidence>
<dbReference type="InterPro" id="IPR001680">
    <property type="entry name" value="WD40_rpt"/>
</dbReference>
<dbReference type="eggNOG" id="KOG0281">
    <property type="taxonomic scope" value="Eukaryota"/>
</dbReference>
<feature type="repeat" description="WD" evidence="4">
    <location>
        <begin position="349"/>
        <end position="392"/>
    </location>
</feature>
<feature type="region of interest" description="Disordered" evidence="5">
    <location>
        <begin position="597"/>
        <end position="616"/>
    </location>
</feature>
<dbReference type="InterPro" id="IPR001810">
    <property type="entry name" value="F-box_dom"/>
</dbReference>
<dbReference type="SMART" id="SM00320">
    <property type="entry name" value="WD40"/>
    <property type="match status" value="6"/>
</dbReference>
<dbReference type="InterPro" id="IPR036047">
    <property type="entry name" value="F-box-like_dom_sf"/>
</dbReference>
<dbReference type="AlphaFoldDB" id="F0X7S2"/>
<dbReference type="PANTHER" id="PTHR14604:SF4">
    <property type="entry name" value="F-BOX DOMAIN-CONTAINING PROTEIN"/>
    <property type="match status" value="1"/>
</dbReference>
<accession>F0X7S2</accession>
<feature type="repeat" description="WD" evidence="4">
    <location>
        <begin position="511"/>
        <end position="550"/>
    </location>
</feature>
<keyword evidence="8" id="KW-1185">Reference proteome</keyword>
<dbReference type="STRING" id="655863.F0X7S2"/>
<dbReference type="SUPFAM" id="SSF50978">
    <property type="entry name" value="WD40 repeat-like"/>
    <property type="match status" value="1"/>
</dbReference>
<dbReference type="InParanoid" id="F0X7S2"/>
<proteinExistence type="inferred from homology"/>
<dbReference type="PROSITE" id="PS50181">
    <property type="entry name" value="FBOX"/>
    <property type="match status" value="1"/>
</dbReference>
<dbReference type="PROSITE" id="PS50294">
    <property type="entry name" value="WD_REPEATS_REGION"/>
    <property type="match status" value="3"/>
</dbReference>
<dbReference type="Pfam" id="PF12937">
    <property type="entry name" value="F-box-like"/>
    <property type="match status" value="1"/>
</dbReference>
<evidence type="ECO:0000259" key="6">
    <source>
        <dbReference type="PROSITE" id="PS50181"/>
    </source>
</evidence>
<dbReference type="PRINTS" id="PR00320">
    <property type="entry name" value="GPROTEINBRPT"/>
</dbReference>
<dbReference type="InterPro" id="IPR020472">
    <property type="entry name" value="WD40_PAC1"/>
</dbReference>
<dbReference type="PROSITE" id="PS00678">
    <property type="entry name" value="WD_REPEATS_1"/>
    <property type="match status" value="1"/>
</dbReference>
<name>F0X7S2_GROCL</name>
<reference evidence="7 8" key="1">
    <citation type="journal article" date="2011" name="Proc. Natl. Acad. Sci. U.S.A.">
        <title>Genome and transcriptome analyses of the mountain pine beetle-fungal symbiont Grosmannia clavigera, a lodgepole pine pathogen.</title>
        <authorList>
            <person name="DiGuistini S."/>
            <person name="Wang Y."/>
            <person name="Liao N.Y."/>
            <person name="Taylor G."/>
            <person name="Tanguay P."/>
            <person name="Feau N."/>
            <person name="Henrissat B."/>
            <person name="Chan S.K."/>
            <person name="Hesse-Orce U."/>
            <person name="Alamouti S.M."/>
            <person name="Tsui C.K.M."/>
            <person name="Docking R.T."/>
            <person name="Levasseur A."/>
            <person name="Haridas S."/>
            <person name="Robertson G."/>
            <person name="Birol I."/>
            <person name="Holt R.A."/>
            <person name="Marra M.A."/>
            <person name="Hamelin R.C."/>
            <person name="Hirst M."/>
            <person name="Jones S.J.M."/>
            <person name="Bohlmann J."/>
            <person name="Breuil C."/>
        </authorList>
    </citation>
    <scope>NUCLEOTIDE SEQUENCE [LARGE SCALE GENOMIC DNA]</scope>
    <source>
        <strain evidence="8">kw1407 / UAMH 11150</strain>
    </source>
</reference>
<keyword evidence="2 4" id="KW-0853">WD repeat</keyword>
<feature type="repeat" description="WD" evidence="4">
    <location>
        <begin position="308"/>
        <end position="347"/>
    </location>
</feature>
<comment type="similarity">
    <text evidence="1">Belongs to the WD repeat MET30/SCONB/SCON-2 family.</text>
</comment>
<evidence type="ECO:0000313" key="8">
    <source>
        <dbReference type="Proteomes" id="UP000007796"/>
    </source>
</evidence>
<evidence type="ECO:0000256" key="3">
    <source>
        <dbReference type="ARBA" id="ARBA00022737"/>
    </source>
</evidence>
<gene>
    <name evidence="7" type="ORF">CMQ_6571</name>
</gene>
<feature type="repeat" description="WD" evidence="4">
    <location>
        <begin position="471"/>
        <end position="510"/>
    </location>
</feature>
<dbReference type="InterPro" id="IPR015943">
    <property type="entry name" value="WD40/YVTN_repeat-like_dom_sf"/>
</dbReference>
<feature type="region of interest" description="Disordered" evidence="5">
    <location>
        <begin position="712"/>
        <end position="733"/>
    </location>
</feature>
<keyword evidence="3" id="KW-0677">Repeat</keyword>
<dbReference type="PANTHER" id="PTHR14604">
    <property type="entry name" value="WD40 REPEAT PF20"/>
    <property type="match status" value="1"/>
</dbReference>
<organism evidence="8">
    <name type="scientific">Grosmannia clavigera (strain kw1407 / UAMH 11150)</name>
    <name type="common">Blue stain fungus</name>
    <name type="synonym">Graphiocladiella clavigera</name>
    <dbReference type="NCBI Taxonomy" id="655863"/>
    <lineage>
        <taxon>Eukaryota</taxon>
        <taxon>Fungi</taxon>
        <taxon>Dikarya</taxon>
        <taxon>Ascomycota</taxon>
        <taxon>Pezizomycotina</taxon>
        <taxon>Sordariomycetes</taxon>
        <taxon>Sordariomycetidae</taxon>
        <taxon>Ophiostomatales</taxon>
        <taxon>Ophiostomataceae</taxon>
        <taxon>Leptographium</taxon>
    </lineage>
</organism>
<evidence type="ECO:0000256" key="4">
    <source>
        <dbReference type="PROSITE-ProRule" id="PRU00221"/>
    </source>
</evidence>
<sequence length="977" mass="105898">MDSYQPQQPDEGYSEDPLTGPASLSISAKSVSLAEGIALLQAHFGSELSPLLAQHISSLSLPSKIQLTESLLEGLPTCVVAELVQKLNPRLYIDFIRFLPAEICLKILEYLDPLSLISAAKSCRAWYSLALDRKLWERLYYLEGWKIAALELQAWEENINRDRPIPSAGGHALKKRAISASRRADNDLDHVMVDADRPVRADGADLAEQDRLDIFGNPVREAISKGKGKERAVPSFSSPYLTPSTMDAWEAVSTPDRLPKSSLWLWDSSADRYRVNWRCLYSLRRRLEENWDQGKFVNFQFPHPDHPEDAHNEGIYIIQFTSDYLVSGSRDCTIRIWNMQTRRLVRAPLTGHRGSVLCLQFDADPEEDMIISGSSDTDVILWRFSTGKILQRLNHAHQEPVLNVKFDKRILVTCSKDRTIKIFNRRELRPGDLGYGNTPPVHPVPIHLKDYGNDGLDQLPIIPPYSLIGSLEGHSAAVNAVQIHDREVVSASGDRNVKIWDWPNQTCTRTFLGHNKGIACVQYDGRRIVSGSSDNVIKVFDSHSGVEVASLRSHSHLVRTVQAGFGDLPYSVTEDAQAAAKVDEQYYKAVQDGTLTTNAYRRRHRNNDGSGDPRPENLLFAGAKLPPGGGGGKYGRIVSGSYDTTVIIWRRDKEGMWRAQHHFKQEEAAVAAAAAAAAVRAARQRASEAATIQNLRPVQAASVAMAEAGSSTAVPTAAPSEAQGSTAEGLASAAPQIQQETIDGLIAQGAPALQHALVTTPALLAYHNLLHASIDRQPSPFVRSQLRQAVSTAIVRAQYAQHNRPGRRRAASDAPGTVATGTIAGPSGTAAHFTPGIASSVGGPVLPSPFDAAPTAVAPAALAMAVAENVPLPTVQSAVETAVGQGAPHLTAEAAAAAAAVPVGGPFGAGAEALAAARPHHPHIPHVDASNSPRVYKLQFDARRIICCCQTSVIVGWDFCNGDAELEEAARFFGTVD</sequence>
<protein>
    <submittedName>
        <fullName evidence="7">F-box and wd domain containing protein</fullName>
    </submittedName>
</protein>
<dbReference type="RefSeq" id="XP_014175732.1">
    <property type="nucleotide sequence ID" value="XM_014320257.1"/>
</dbReference>